<dbReference type="Gene3D" id="1.10.10.10">
    <property type="entry name" value="Winged helix-like DNA-binding domain superfamily/Winged helix DNA-binding domain"/>
    <property type="match status" value="1"/>
</dbReference>
<feature type="domain" description="HTH marR-type" evidence="1">
    <location>
        <begin position="26"/>
        <end position="75"/>
    </location>
</feature>
<sequence>MRALPDHSPALPVISVARPVSEGGRRVLDLLLKSDGLSQAEVTRSLDLAQPTVTRLLQGFQQDGLVRVAARQADRPGHPSVHVTLNPDFAYALGVSMLGDVVSMTLMDFAGRVRGQRRAAMPTMGRQAVLDHLRVFKRELIDEAAIEERRLIGVGVGISAFYVGQGRLFNPPAYLDDWALVEIEPILADALRLPVMVDNDGTVAAIGESLFGVGRRCRDFAYLHLTNGFGGGIIADGRPFRGHHGNAGEFGGIWTMAGVTYTNLDLLQTCLRDRGHPFATVEDMVRTIDVAWAGVSDWLDQAEKSFSLLCALLAYGIDPGLIVIGGRLPPSIAQALARRITIPQATNRRGYPPPLPSVVVAEAPGDPVALGAAVMPLREAFFA</sequence>
<dbReference type="Proteomes" id="UP000539175">
    <property type="component" value="Unassembled WGS sequence"/>
</dbReference>
<dbReference type="InterPro" id="IPR000600">
    <property type="entry name" value="ROK"/>
</dbReference>
<accession>A0A7X0AVQ9</accession>
<name>A0A7X0AVQ9_9PROT</name>
<evidence type="ECO:0000313" key="2">
    <source>
        <dbReference type="EMBL" id="MBB6250988.1"/>
    </source>
</evidence>
<dbReference type="GO" id="GO:0019262">
    <property type="term" value="P:N-acetylneuraminate catabolic process"/>
    <property type="evidence" value="ECO:0007669"/>
    <property type="project" value="TreeGrafter"/>
</dbReference>
<evidence type="ECO:0000313" key="3">
    <source>
        <dbReference type="Proteomes" id="UP000539175"/>
    </source>
</evidence>
<dbReference type="PANTHER" id="PTHR18964:SF169">
    <property type="entry name" value="N-ACETYLMANNOSAMINE KINASE"/>
    <property type="match status" value="1"/>
</dbReference>
<dbReference type="GO" id="GO:0003700">
    <property type="term" value="F:DNA-binding transcription factor activity"/>
    <property type="evidence" value="ECO:0007669"/>
    <property type="project" value="InterPro"/>
</dbReference>
<keyword evidence="2" id="KW-0808">Transferase</keyword>
<dbReference type="Gene3D" id="3.30.420.40">
    <property type="match status" value="2"/>
</dbReference>
<reference evidence="2 3" key="1">
    <citation type="submission" date="2020-08" db="EMBL/GenBank/DDBJ databases">
        <title>Genomic Encyclopedia of Type Strains, Phase IV (KMG-IV): sequencing the most valuable type-strain genomes for metagenomic binning, comparative biology and taxonomic classification.</title>
        <authorList>
            <person name="Goeker M."/>
        </authorList>
    </citation>
    <scope>NUCLEOTIDE SEQUENCE [LARGE SCALE GENOMIC DNA]</scope>
    <source>
        <strain evidence="2 3">DSM 22198</strain>
    </source>
</reference>
<keyword evidence="2" id="KW-0418">Kinase</keyword>
<protein>
    <submittedName>
        <fullName evidence="2">Putative NBD/HSP70 family sugar kinase</fullName>
    </submittedName>
</protein>
<dbReference type="RefSeq" id="WP_184799057.1">
    <property type="nucleotide sequence ID" value="NZ_JACIIZ010000003.1"/>
</dbReference>
<keyword evidence="3" id="KW-1185">Reference proteome</keyword>
<dbReference type="Pfam" id="PF12802">
    <property type="entry name" value="MarR_2"/>
    <property type="match status" value="1"/>
</dbReference>
<evidence type="ECO:0000259" key="1">
    <source>
        <dbReference type="Pfam" id="PF12802"/>
    </source>
</evidence>
<dbReference type="InterPro" id="IPR036390">
    <property type="entry name" value="WH_DNA-bd_sf"/>
</dbReference>
<gene>
    <name evidence="2" type="ORF">FHS74_001533</name>
</gene>
<dbReference type="InterPro" id="IPR036388">
    <property type="entry name" value="WH-like_DNA-bd_sf"/>
</dbReference>
<proteinExistence type="predicted"/>
<dbReference type="SUPFAM" id="SSF46785">
    <property type="entry name" value="Winged helix' DNA-binding domain"/>
    <property type="match status" value="1"/>
</dbReference>
<organism evidence="2 3">
    <name type="scientific">Nitrospirillum iridis</name>
    <dbReference type="NCBI Taxonomy" id="765888"/>
    <lineage>
        <taxon>Bacteria</taxon>
        <taxon>Pseudomonadati</taxon>
        <taxon>Pseudomonadota</taxon>
        <taxon>Alphaproteobacteria</taxon>
        <taxon>Rhodospirillales</taxon>
        <taxon>Azospirillaceae</taxon>
        <taxon>Nitrospirillum</taxon>
    </lineage>
</organism>
<dbReference type="PANTHER" id="PTHR18964">
    <property type="entry name" value="ROK (REPRESSOR, ORF, KINASE) FAMILY"/>
    <property type="match status" value="1"/>
</dbReference>
<dbReference type="EMBL" id="JACIIZ010000003">
    <property type="protein sequence ID" value="MBB6250988.1"/>
    <property type="molecule type" value="Genomic_DNA"/>
</dbReference>
<dbReference type="InterPro" id="IPR043129">
    <property type="entry name" value="ATPase_NBD"/>
</dbReference>
<dbReference type="AlphaFoldDB" id="A0A7X0AVQ9"/>
<dbReference type="InterPro" id="IPR000835">
    <property type="entry name" value="HTH_MarR-typ"/>
</dbReference>
<comment type="caution">
    <text evidence="2">The sequence shown here is derived from an EMBL/GenBank/DDBJ whole genome shotgun (WGS) entry which is preliminary data.</text>
</comment>
<dbReference type="SUPFAM" id="SSF53067">
    <property type="entry name" value="Actin-like ATPase domain"/>
    <property type="match status" value="1"/>
</dbReference>
<dbReference type="Pfam" id="PF00480">
    <property type="entry name" value="ROK"/>
    <property type="match status" value="1"/>
</dbReference>
<dbReference type="GO" id="GO:0009384">
    <property type="term" value="F:N-acylmannosamine kinase activity"/>
    <property type="evidence" value="ECO:0007669"/>
    <property type="project" value="TreeGrafter"/>
</dbReference>